<dbReference type="SUPFAM" id="SSF56529">
    <property type="entry name" value="FAH"/>
    <property type="match status" value="1"/>
</dbReference>
<dbReference type="FunFam" id="3.90.850.10:FF:000002">
    <property type="entry name" value="2-hydroxyhepta-2,4-diene-1,7-dioate isomerase"/>
    <property type="match status" value="1"/>
</dbReference>
<dbReference type="GO" id="GO:0019752">
    <property type="term" value="P:carboxylic acid metabolic process"/>
    <property type="evidence" value="ECO:0007669"/>
    <property type="project" value="UniProtKB-ARBA"/>
</dbReference>
<dbReference type="InterPro" id="IPR036663">
    <property type="entry name" value="Fumarylacetoacetase_C_sf"/>
</dbReference>
<dbReference type="EC" id="4.1.1.68" evidence="4"/>
<sequence length="269" mass="29136">MIVDGLLIRLKDAGFHDVHDLIAGGADAMDRVVRWVNHSPGGEVFDVAGMKLRSPLQRPGKIICIGLNYRDHAEEAKMPIPETPTVFAKWGNTVTGHQHPIVLPKNSRKPDYEAELAVVIGKGGRHIAEANWREHVFGYTILNDVSARDFQMATSQWTIGKTFDTFAPIGPWIVTTDEIEDPGALRISLTLNSVTMQDSNTSNLIFGIPKLIAYLSSVMSLEPGDIISTGTPAGVGFAQKPPRWLVPGDVCAIQVGGIGELVNPVIAEA</sequence>
<dbReference type="AlphaFoldDB" id="Q01WN8"/>
<evidence type="ECO:0000313" key="4">
    <source>
        <dbReference type="EMBL" id="ABJ85927.1"/>
    </source>
</evidence>
<name>Q01WN8_SOLUE</name>
<dbReference type="Gene3D" id="3.90.850.10">
    <property type="entry name" value="Fumarylacetoacetase-like, C-terminal domain"/>
    <property type="match status" value="1"/>
</dbReference>
<dbReference type="GO" id="GO:0018800">
    <property type="term" value="F:5-oxopent-3-ene-1,2,5-tricarboxylate decarboxylase activity"/>
    <property type="evidence" value="ECO:0007669"/>
    <property type="project" value="UniProtKB-EC"/>
</dbReference>
<dbReference type="InParanoid" id="Q01WN8"/>
<keyword evidence="4" id="KW-0456">Lyase</keyword>
<evidence type="ECO:0000256" key="1">
    <source>
        <dbReference type="ARBA" id="ARBA00010211"/>
    </source>
</evidence>
<gene>
    <name evidence="4" type="ordered locus">Acid_4970</name>
</gene>
<keyword evidence="2" id="KW-0479">Metal-binding</keyword>
<dbReference type="KEGG" id="sus:Acid_4970"/>
<accession>Q01WN8</accession>
<dbReference type="HOGENOM" id="CLU_028458_4_2_0"/>
<proteinExistence type="inferred from homology"/>
<dbReference type="STRING" id="234267.Acid_4970"/>
<dbReference type="InterPro" id="IPR011234">
    <property type="entry name" value="Fumarylacetoacetase-like_C"/>
</dbReference>
<comment type="similarity">
    <text evidence="1">Belongs to the FAH family.</text>
</comment>
<organism evidence="4">
    <name type="scientific">Solibacter usitatus (strain Ellin6076)</name>
    <dbReference type="NCBI Taxonomy" id="234267"/>
    <lineage>
        <taxon>Bacteria</taxon>
        <taxon>Pseudomonadati</taxon>
        <taxon>Acidobacteriota</taxon>
        <taxon>Terriglobia</taxon>
        <taxon>Bryobacterales</taxon>
        <taxon>Solibacteraceae</taxon>
        <taxon>Candidatus Solibacter</taxon>
    </lineage>
</organism>
<feature type="domain" description="Fumarylacetoacetase-like C-terminal" evidence="3">
    <location>
        <begin position="61"/>
        <end position="265"/>
    </location>
</feature>
<dbReference type="eggNOG" id="COG0179">
    <property type="taxonomic scope" value="Bacteria"/>
</dbReference>
<dbReference type="PANTHER" id="PTHR42796">
    <property type="entry name" value="FUMARYLACETOACETATE HYDROLASE DOMAIN-CONTAINING PROTEIN 2A-RELATED"/>
    <property type="match status" value="1"/>
</dbReference>
<dbReference type="GO" id="GO:0046872">
    <property type="term" value="F:metal ion binding"/>
    <property type="evidence" value="ECO:0007669"/>
    <property type="project" value="UniProtKB-KW"/>
</dbReference>
<protein>
    <submittedName>
        <fullName evidence="4">5-oxopent-3-ene-1,2,5-tricarboxylate decarboxylase</fullName>
        <ecNumber evidence="4">4.1.1.68</ecNumber>
    </submittedName>
</protein>
<reference evidence="4" key="1">
    <citation type="submission" date="2006-10" db="EMBL/GenBank/DDBJ databases">
        <title>Complete sequence of Solibacter usitatus Ellin6076.</title>
        <authorList>
            <consortium name="US DOE Joint Genome Institute"/>
            <person name="Copeland A."/>
            <person name="Lucas S."/>
            <person name="Lapidus A."/>
            <person name="Barry K."/>
            <person name="Detter J.C."/>
            <person name="Glavina del Rio T."/>
            <person name="Hammon N."/>
            <person name="Israni S."/>
            <person name="Dalin E."/>
            <person name="Tice H."/>
            <person name="Pitluck S."/>
            <person name="Thompson L.S."/>
            <person name="Brettin T."/>
            <person name="Bruce D."/>
            <person name="Han C."/>
            <person name="Tapia R."/>
            <person name="Gilna P."/>
            <person name="Schmutz J."/>
            <person name="Larimer F."/>
            <person name="Land M."/>
            <person name="Hauser L."/>
            <person name="Kyrpides N."/>
            <person name="Mikhailova N."/>
            <person name="Janssen P.H."/>
            <person name="Kuske C.R."/>
            <person name="Richardson P."/>
        </authorList>
    </citation>
    <scope>NUCLEOTIDE SEQUENCE</scope>
    <source>
        <strain evidence="4">Ellin6076</strain>
    </source>
</reference>
<evidence type="ECO:0000256" key="2">
    <source>
        <dbReference type="ARBA" id="ARBA00022723"/>
    </source>
</evidence>
<dbReference type="PANTHER" id="PTHR42796:SF4">
    <property type="entry name" value="FUMARYLACETOACETATE HYDROLASE DOMAIN-CONTAINING PROTEIN 2A"/>
    <property type="match status" value="1"/>
</dbReference>
<dbReference type="Pfam" id="PF01557">
    <property type="entry name" value="FAA_hydrolase"/>
    <property type="match status" value="1"/>
</dbReference>
<dbReference type="GO" id="GO:0016853">
    <property type="term" value="F:isomerase activity"/>
    <property type="evidence" value="ECO:0007669"/>
    <property type="project" value="UniProtKB-ARBA"/>
</dbReference>
<dbReference type="InterPro" id="IPR051121">
    <property type="entry name" value="FAH"/>
</dbReference>
<evidence type="ECO:0000259" key="3">
    <source>
        <dbReference type="Pfam" id="PF01557"/>
    </source>
</evidence>
<dbReference type="EMBL" id="CP000473">
    <property type="protein sequence ID" value="ABJ85927.1"/>
    <property type="molecule type" value="Genomic_DNA"/>
</dbReference>
<dbReference type="FunCoup" id="Q01WN8">
    <property type="interactions" value="483"/>
</dbReference>